<keyword evidence="1" id="KW-0479">Metal-binding</keyword>
<reference evidence="8" key="1">
    <citation type="submission" date="2018-11" db="EMBL/GenBank/DDBJ databases">
        <authorList>
            <consortium name="Pathogen Informatics"/>
        </authorList>
    </citation>
    <scope>NUCLEOTIDE SEQUENCE</scope>
</reference>
<feature type="region of interest" description="Disordered" evidence="6">
    <location>
        <begin position="1"/>
        <end position="76"/>
    </location>
</feature>
<gene>
    <name evidence="8" type="ORF">PXEA_LOCUS22519</name>
</gene>
<evidence type="ECO:0000256" key="4">
    <source>
        <dbReference type="PROSITE-ProRule" id="PRU00175"/>
    </source>
</evidence>
<dbReference type="PROSITE" id="PS50089">
    <property type="entry name" value="ZF_RING_2"/>
    <property type="match status" value="1"/>
</dbReference>
<dbReference type="SUPFAM" id="SSF57850">
    <property type="entry name" value="RING/U-box"/>
    <property type="match status" value="1"/>
</dbReference>
<evidence type="ECO:0000256" key="2">
    <source>
        <dbReference type="ARBA" id="ARBA00022771"/>
    </source>
</evidence>
<keyword evidence="9" id="KW-1185">Reference proteome</keyword>
<dbReference type="OrthoDB" id="111250at2759"/>
<keyword evidence="3" id="KW-0862">Zinc</keyword>
<dbReference type="EMBL" id="CAAALY010100135">
    <property type="protein sequence ID" value="VEL29079.1"/>
    <property type="molecule type" value="Genomic_DNA"/>
</dbReference>
<dbReference type="AlphaFoldDB" id="A0A448X651"/>
<name>A0A448X651_9PLAT</name>
<evidence type="ECO:0000313" key="9">
    <source>
        <dbReference type="Proteomes" id="UP000784294"/>
    </source>
</evidence>
<sequence length="333" mass="36247">MSFSCQHGDILPNVLGQSRSGGRPKSVFDGKTDQGTDGWTDKRTGGDGRAGPLASPTLVPRQTGIGASCRSPAHTHTHTHTQKCIHTCKNMHTRAKEAVMPVASSTIACNSRGALRLSPPLRVPLHHLGLCLFSESELQESGLEQDNWWLEILDSRLNTWDWKRRNRNCQLRVDGGGGGGGGGGQTAWQHGTTGPISVVKTTQSGGEVVPADTVDLLLHFVSGLGPRPGADMEIRQSLEANFLTCRLCQQVYREPKLLECMHSFCRACLDGVVETARAKLEAEERARRDAERQARLASASSTGSTFYAGSGYTSGYRRKWSSRLKYYGSDYSS</sequence>
<feature type="compositionally biased region" description="Basic and acidic residues" evidence="6">
    <location>
        <begin position="26"/>
        <end position="46"/>
    </location>
</feature>
<dbReference type="InterPro" id="IPR001841">
    <property type="entry name" value="Znf_RING"/>
</dbReference>
<organism evidence="8 9">
    <name type="scientific">Protopolystoma xenopodis</name>
    <dbReference type="NCBI Taxonomy" id="117903"/>
    <lineage>
        <taxon>Eukaryota</taxon>
        <taxon>Metazoa</taxon>
        <taxon>Spiralia</taxon>
        <taxon>Lophotrochozoa</taxon>
        <taxon>Platyhelminthes</taxon>
        <taxon>Monogenea</taxon>
        <taxon>Polyopisthocotylea</taxon>
        <taxon>Polystomatidea</taxon>
        <taxon>Polystomatidae</taxon>
        <taxon>Protopolystoma</taxon>
    </lineage>
</organism>
<feature type="coiled-coil region" evidence="5">
    <location>
        <begin position="273"/>
        <end position="300"/>
    </location>
</feature>
<evidence type="ECO:0000259" key="7">
    <source>
        <dbReference type="PROSITE" id="PS50089"/>
    </source>
</evidence>
<dbReference type="Proteomes" id="UP000784294">
    <property type="component" value="Unassembled WGS sequence"/>
</dbReference>
<evidence type="ECO:0000256" key="1">
    <source>
        <dbReference type="ARBA" id="ARBA00022723"/>
    </source>
</evidence>
<accession>A0A448X651</accession>
<feature type="domain" description="RING-type" evidence="7">
    <location>
        <begin position="245"/>
        <end position="269"/>
    </location>
</feature>
<keyword evidence="2 4" id="KW-0863">Zinc-finger</keyword>
<evidence type="ECO:0000256" key="5">
    <source>
        <dbReference type="SAM" id="Coils"/>
    </source>
</evidence>
<protein>
    <recommendedName>
        <fullName evidence="7">RING-type domain-containing protein</fullName>
    </recommendedName>
</protein>
<dbReference type="Pfam" id="PF00097">
    <property type="entry name" value="zf-C3HC4"/>
    <property type="match status" value="1"/>
</dbReference>
<dbReference type="InterPro" id="IPR017907">
    <property type="entry name" value="Znf_RING_CS"/>
</dbReference>
<evidence type="ECO:0000313" key="8">
    <source>
        <dbReference type="EMBL" id="VEL29079.1"/>
    </source>
</evidence>
<dbReference type="InterPro" id="IPR013083">
    <property type="entry name" value="Znf_RING/FYVE/PHD"/>
</dbReference>
<keyword evidence="5" id="KW-0175">Coiled coil</keyword>
<dbReference type="InterPro" id="IPR018957">
    <property type="entry name" value="Znf_C3HC4_RING-type"/>
</dbReference>
<dbReference type="Gene3D" id="3.30.40.10">
    <property type="entry name" value="Zinc/RING finger domain, C3HC4 (zinc finger)"/>
    <property type="match status" value="1"/>
</dbReference>
<dbReference type="PROSITE" id="PS00518">
    <property type="entry name" value="ZF_RING_1"/>
    <property type="match status" value="1"/>
</dbReference>
<evidence type="ECO:0000256" key="6">
    <source>
        <dbReference type="SAM" id="MobiDB-lite"/>
    </source>
</evidence>
<comment type="caution">
    <text evidence="8">The sequence shown here is derived from an EMBL/GenBank/DDBJ whole genome shotgun (WGS) entry which is preliminary data.</text>
</comment>
<proteinExistence type="predicted"/>
<evidence type="ECO:0000256" key="3">
    <source>
        <dbReference type="ARBA" id="ARBA00022833"/>
    </source>
</evidence>
<dbReference type="GO" id="GO:0008270">
    <property type="term" value="F:zinc ion binding"/>
    <property type="evidence" value="ECO:0007669"/>
    <property type="project" value="UniProtKB-KW"/>
</dbReference>
<feature type="non-terminal residue" evidence="8">
    <location>
        <position position="1"/>
    </location>
</feature>